<evidence type="ECO:0000256" key="3">
    <source>
        <dbReference type="ARBA" id="ARBA00023163"/>
    </source>
</evidence>
<dbReference type="PRINTS" id="PR00503">
    <property type="entry name" value="BROMODOMAIN"/>
</dbReference>
<dbReference type="Pfam" id="PF00439">
    <property type="entry name" value="Bromodomain"/>
    <property type="match status" value="1"/>
</dbReference>
<keyword evidence="2 4" id="KW-0103">Bromodomain</keyword>
<feature type="region of interest" description="Disordered" evidence="5">
    <location>
        <begin position="317"/>
        <end position="347"/>
    </location>
</feature>
<keyword evidence="3" id="KW-0804">Transcription</keyword>
<dbReference type="CDD" id="cd04369">
    <property type="entry name" value="Bromodomain"/>
    <property type="match status" value="1"/>
</dbReference>
<evidence type="ECO:0000256" key="4">
    <source>
        <dbReference type="PROSITE-ProRule" id="PRU00035"/>
    </source>
</evidence>
<accession>A0ABR2HFR4</accession>
<feature type="domain" description="Bromo" evidence="6">
    <location>
        <begin position="72"/>
        <end position="123"/>
    </location>
</feature>
<dbReference type="Gene3D" id="1.20.920.10">
    <property type="entry name" value="Bromodomain-like"/>
    <property type="match status" value="1"/>
</dbReference>
<evidence type="ECO:0000256" key="5">
    <source>
        <dbReference type="SAM" id="MobiDB-lite"/>
    </source>
</evidence>
<feature type="compositionally biased region" description="Low complexity" evidence="5">
    <location>
        <begin position="336"/>
        <end position="347"/>
    </location>
</feature>
<keyword evidence="1" id="KW-0805">Transcription regulation</keyword>
<dbReference type="PROSITE" id="PS50014">
    <property type="entry name" value="BROMODOMAIN_2"/>
    <property type="match status" value="1"/>
</dbReference>
<dbReference type="Gene3D" id="1.20.1270.220">
    <property type="match status" value="1"/>
</dbReference>
<dbReference type="SMART" id="SM00297">
    <property type="entry name" value="BROMO"/>
    <property type="match status" value="1"/>
</dbReference>
<dbReference type="SUPFAM" id="SSF47370">
    <property type="entry name" value="Bromodomain"/>
    <property type="match status" value="1"/>
</dbReference>
<dbReference type="InterPro" id="IPR036427">
    <property type="entry name" value="Bromodomain-like_sf"/>
</dbReference>
<evidence type="ECO:0008006" key="10">
    <source>
        <dbReference type="Google" id="ProtNLM"/>
    </source>
</evidence>
<dbReference type="PROSITE" id="PS51525">
    <property type="entry name" value="NET"/>
    <property type="match status" value="1"/>
</dbReference>
<comment type="caution">
    <text evidence="8">The sequence shown here is derived from an EMBL/GenBank/DDBJ whole genome shotgun (WGS) entry which is preliminary data.</text>
</comment>
<dbReference type="PANTHER" id="PTHR45926">
    <property type="entry name" value="OSJNBA0053K19.4 PROTEIN"/>
    <property type="match status" value="1"/>
</dbReference>
<dbReference type="InterPro" id="IPR027353">
    <property type="entry name" value="NET_dom"/>
</dbReference>
<evidence type="ECO:0000256" key="1">
    <source>
        <dbReference type="ARBA" id="ARBA00023015"/>
    </source>
</evidence>
<keyword evidence="9" id="KW-1185">Reference proteome</keyword>
<evidence type="ECO:0000256" key="2">
    <source>
        <dbReference type="ARBA" id="ARBA00023117"/>
    </source>
</evidence>
<name>A0ABR2HFR4_9EUKA</name>
<evidence type="ECO:0000259" key="7">
    <source>
        <dbReference type="PROSITE" id="PS51525"/>
    </source>
</evidence>
<gene>
    <name evidence="8" type="ORF">M9Y10_020262</name>
</gene>
<feature type="domain" description="NET" evidence="7">
    <location>
        <begin position="205"/>
        <end position="284"/>
    </location>
</feature>
<evidence type="ECO:0000313" key="8">
    <source>
        <dbReference type="EMBL" id="KAK8846256.1"/>
    </source>
</evidence>
<reference evidence="8 9" key="1">
    <citation type="submission" date="2024-04" db="EMBL/GenBank/DDBJ databases">
        <title>Tritrichomonas musculus Genome.</title>
        <authorList>
            <person name="Alves-Ferreira E."/>
            <person name="Grigg M."/>
            <person name="Lorenzi H."/>
            <person name="Galac M."/>
        </authorList>
    </citation>
    <scope>NUCLEOTIDE SEQUENCE [LARGE SCALE GENOMIC DNA]</scope>
    <source>
        <strain evidence="8 9">EAF2021</strain>
    </source>
</reference>
<dbReference type="Proteomes" id="UP001470230">
    <property type="component" value="Unassembled WGS sequence"/>
</dbReference>
<evidence type="ECO:0000313" key="9">
    <source>
        <dbReference type="Proteomes" id="UP001470230"/>
    </source>
</evidence>
<dbReference type="EMBL" id="JAPFFF010000029">
    <property type="protein sequence ID" value="KAK8846256.1"/>
    <property type="molecule type" value="Genomic_DNA"/>
</dbReference>
<proteinExistence type="predicted"/>
<dbReference type="Pfam" id="PF17035">
    <property type="entry name" value="BET"/>
    <property type="match status" value="1"/>
</dbReference>
<sequence>MSSTKPHLSFTFEANEYRKRSKESLPPLSFSMGGNRKNRQPLFVRLGYLYLDYLMKRDYEDKFKMIDDRDENYAQVIKHPMDFYKIREKLNKNQYNDLNSFKKDVDLIGENCIQYNDRNSPIVQYSLKLQSDFNEIWNLHNSLFGNKIDDALRALELRDEAKSSIDSMQLDSFKFPDHPVIHQIVQEKPRRIKEKRVVQNIRKPIEVNERLNENLTADEKQKLAKKIDELIPALLGDVIDILKDSLNLDLTQENIIPFSDIDTPVLRRIEAVVKEAKGKEQSVKRMYQNFQMPSEEQIKILKNESKKFEDLLSKRFTVGSDTSSDNDTDTADSSDMDNTSSSGDSDS</sequence>
<dbReference type="InterPro" id="IPR001487">
    <property type="entry name" value="Bromodomain"/>
</dbReference>
<protein>
    <recommendedName>
        <fullName evidence="10">Bromodomain containing protein</fullName>
    </recommendedName>
</protein>
<evidence type="ECO:0000259" key="6">
    <source>
        <dbReference type="PROSITE" id="PS50014"/>
    </source>
</evidence>
<feature type="compositionally biased region" description="Acidic residues" evidence="5">
    <location>
        <begin position="324"/>
        <end position="335"/>
    </location>
</feature>
<dbReference type="InterPro" id="IPR038336">
    <property type="entry name" value="NET_sf"/>
</dbReference>
<organism evidence="8 9">
    <name type="scientific">Tritrichomonas musculus</name>
    <dbReference type="NCBI Taxonomy" id="1915356"/>
    <lineage>
        <taxon>Eukaryota</taxon>
        <taxon>Metamonada</taxon>
        <taxon>Parabasalia</taxon>
        <taxon>Tritrichomonadida</taxon>
        <taxon>Tritrichomonadidae</taxon>
        <taxon>Tritrichomonas</taxon>
    </lineage>
</organism>